<protein>
    <recommendedName>
        <fullName evidence="6">Tetratricopeptide repeat protein</fullName>
    </recommendedName>
</protein>
<dbReference type="InterPro" id="IPR019734">
    <property type="entry name" value="TPR_rpt"/>
</dbReference>
<dbReference type="Gene3D" id="1.25.40.10">
    <property type="entry name" value="Tetratricopeptide repeat domain"/>
    <property type="match status" value="2"/>
</dbReference>
<dbReference type="EMBL" id="NPKH01000023">
    <property type="protein sequence ID" value="PAP94420.1"/>
    <property type="molecule type" value="Genomic_DNA"/>
</dbReference>
<dbReference type="AlphaFoldDB" id="A0A271KFG0"/>
<evidence type="ECO:0000256" key="2">
    <source>
        <dbReference type="SAM" id="Coils"/>
    </source>
</evidence>
<dbReference type="Pfam" id="PF14559">
    <property type="entry name" value="TPR_19"/>
    <property type="match status" value="1"/>
</dbReference>
<dbReference type="SUPFAM" id="SSF48452">
    <property type="entry name" value="TPR-like"/>
    <property type="match status" value="2"/>
</dbReference>
<dbReference type="InterPro" id="IPR011990">
    <property type="entry name" value="TPR-like_helical_dom_sf"/>
</dbReference>
<sequence>MKLSFRLPLLACASAAALLAAPAANAHDSGLPHSQTKATAFAEDSTSVPLFENLGSHSYPVTTTKPLAQAYFDQGLRWAWAFNHPEAQRAFRAAQKLDPTCAMCFWGEAYVLGPNINAGMGQEAAANAAQAVARARKLAHLASSREKDLIAALSKRYSADTSTDQGALNQAYAAAMAELADRHPQDDEIATLYADALMNLMPWDYWLDGGATPKPDTVKLVASLERVLARNPDHAGAIHLYIHAVEASTTPERAEAHADRLAALMPGAGHIVHMPSHIYHQVGRWIDSLEINREAVAADEAYFERVGIAPESTPGVYTDGYYPHNLHFLMTSAQMAGDVEAIAEAAKKLESLVSNTTASKVAGLQPIKAATYFAHAQYGDPEAILALPLPANALPYVEATWRYARGVAFAAKGASEAARAETAAIRKLAAETDFSTETAGGLPAPDLLELSALIVEARIAQHQGNLREARNKLEAAVAIEDGLAYMEPAYWYYPVRQTLGAVYMAMGEHEAAAAAFEHVLNQTPNNAWALWGLREVFRRTGRTADAEEMDARFKAAWVGAPDFLGIERL</sequence>
<organism evidence="4 5">
    <name type="scientific">Mesorhizobium wenxiniae</name>
    <dbReference type="NCBI Taxonomy" id="2014805"/>
    <lineage>
        <taxon>Bacteria</taxon>
        <taxon>Pseudomonadati</taxon>
        <taxon>Pseudomonadota</taxon>
        <taxon>Alphaproteobacteria</taxon>
        <taxon>Hyphomicrobiales</taxon>
        <taxon>Phyllobacteriaceae</taxon>
        <taxon>Mesorhizobium</taxon>
    </lineage>
</organism>
<reference evidence="4 5" key="1">
    <citation type="submission" date="2017-08" db="EMBL/GenBank/DDBJ databases">
        <title>Mesorhizobium wenxinae sp. nov., a novel rhizobial species isolated from root nodules of chickpea (Cicer arietinum L.).</title>
        <authorList>
            <person name="Zhang J."/>
        </authorList>
    </citation>
    <scope>NUCLEOTIDE SEQUENCE [LARGE SCALE GENOMIC DNA]</scope>
    <source>
        <strain evidence="5">WYCCWR 10019</strain>
    </source>
</reference>
<keyword evidence="5" id="KW-1185">Reference proteome</keyword>
<dbReference type="PANTHER" id="PTHR45588">
    <property type="entry name" value="TPR DOMAIN-CONTAINING PROTEIN"/>
    <property type="match status" value="1"/>
</dbReference>
<dbReference type="Proteomes" id="UP000215931">
    <property type="component" value="Unassembled WGS sequence"/>
</dbReference>
<accession>A0A271KFG0</accession>
<name>A0A271KFG0_9HYPH</name>
<dbReference type="PROSITE" id="PS50005">
    <property type="entry name" value="TPR"/>
    <property type="match status" value="1"/>
</dbReference>
<evidence type="ECO:0000256" key="1">
    <source>
        <dbReference type="PROSITE-ProRule" id="PRU00339"/>
    </source>
</evidence>
<keyword evidence="2" id="KW-0175">Coiled coil</keyword>
<evidence type="ECO:0008006" key="6">
    <source>
        <dbReference type="Google" id="ProtNLM"/>
    </source>
</evidence>
<feature type="repeat" description="TPR" evidence="1">
    <location>
        <begin position="493"/>
        <end position="526"/>
    </location>
</feature>
<dbReference type="PANTHER" id="PTHR45588:SF1">
    <property type="entry name" value="WW DOMAIN-CONTAINING PROTEIN"/>
    <property type="match status" value="1"/>
</dbReference>
<keyword evidence="1" id="KW-0802">TPR repeat</keyword>
<feature type="signal peptide" evidence="3">
    <location>
        <begin position="1"/>
        <end position="26"/>
    </location>
</feature>
<dbReference type="RefSeq" id="WP_095519892.1">
    <property type="nucleotide sequence ID" value="NZ_NPKH01000023.1"/>
</dbReference>
<feature type="chain" id="PRO_5013329577" description="Tetratricopeptide repeat protein" evidence="3">
    <location>
        <begin position="27"/>
        <end position="569"/>
    </location>
</feature>
<proteinExistence type="predicted"/>
<gene>
    <name evidence="4" type="ORF">CIT31_19290</name>
</gene>
<dbReference type="SMART" id="SM00028">
    <property type="entry name" value="TPR"/>
    <property type="match status" value="3"/>
</dbReference>
<keyword evidence="3" id="KW-0732">Signal</keyword>
<dbReference type="OrthoDB" id="9778494at2"/>
<comment type="caution">
    <text evidence="4">The sequence shown here is derived from an EMBL/GenBank/DDBJ whole genome shotgun (WGS) entry which is preliminary data.</text>
</comment>
<evidence type="ECO:0000256" key="3">
    <source>
        <dbReference type="SAM" id="SignalP"/>
    </source>
</evidence>
<evidence type="ECO:0000313" key="4">
    <source>
        <dbReference type="EMBL" id="PAP94420.1"/>
    </source>
</evidence>
<feature type="coiled-coil region" evidence="2">
    <location>
        <begin position="452"/>
        <end position="479"/>
    </location>
</feature>
<evidence type="ECO:0000313" key="5">
    <source>
        <dbReference type="Proteomes" id="UP000215931"/>
    </source>
</evidence>